<protein>
    <submittedName>
        <fullName evidence="5">SAM-dependent methyltransferase</fullName>
    </submittedName>
</protein>
<keyword evidence="6" id="KW-1185">Reference proteome</keyword>
<dbReference type="AlphaFoldDB" id="A0A841H639"/>
<evidence type="ECO:0000313" key="6">
    <source>
        <dbReference type="Proteomes" id="UP000582837"/>
    </source>
</evidence>
<dbReference type="InterPro" id="IPR051052">
    <property type="entry name" value="Diverse_substrate_MTase"/>
</dbReference>
<comment type="caution">
    <text evidence="5">The sequence shown here is derived from an EMBL/GenBank/DDBJ whole genome shotgun (WGS) entry which is preliminary data.</text>
</comment>
<dbReference type="GO" id="GO:0032259">
    <property type="term" value="P:methylation"/>
    <property type="evidence" value="ECO:0007669"/>
    <property type="project" value="UniProtKB-KW"/>
</dbReference>
<feature type="domain" description="Methyltransferase type 11" evidence="4">
    <location>
        <begin position="47"/>
        <end position="139"/>
    </location>
</feature>
<dbReference type="CDD" id="cd02440">
    <property type="entry name" value="AdoMet_MTases"/>
    <property type="match status" value="1"/>
</dbReference>
<accession>A0A841H639</accession>
<dbReference type="RefSeq" id="WP_205761299.1">
    <property type="nucleotide sequence ID" value="NZ_JABDTL010000001.1"/>
</dbReference>
<keyword evidence="2 5" id="KW-0489">Methyltransferase</keyword>
<dbReference type="PANTHER" id="PTHR44942">
    <property type="entry name" value="METHYLTRANSF_11 DOMAIN-CONTAINING PROTEIN"/>
    <property type="match status" value="1"/>
</dbReference>
<dbReference type="SUPFAM" id="SSF53335">
    <property type="entry name" value="S-adenosyl-L-methionine-dependent methyltransferases"/>
    <property type="match status" value="1"/>
</dbReference>
<evidence type="ECO:0000256" key="2">
    <source>
        <dbReference type="ARBA" id="ARBA00022603"/>
    </source>
</evidence>
<evidence type="ECO:0000256" key="1">
    <source>
        <dbReference type="ARBA" id="ARBA00008361"/>
    </source>
</evidence>
<sequence>MSDDRNATTRFSDRVDAYVKYRPGYPEAVMAVLRDKAGLQPGATVADIGAGTGISARMLLESGHTVIGVEPNAAMRAAAEAALGGDPRFTIVAGTAEATGLPDASVDAAVAFQAFHWFHPERARAEWRRILRPDGLAVIIWNARRRDTSDFLRGYDELLLRHGTDYAGVNHENVTDDTLRAFFGGPFTRRTAQNRQVFDYAGLEGRLVSSSYAPNAGQPGYEAMIADLRTLFDATQRDGQVVMEYETQILFARL</sequence>
<proteinExistence type="inferred from homology"/>
<name>A0A841H639_9BACT</name>
<gene>
    <name evidence="5" type="ORF">HNQ61_005003</name>
</gene>
<dbReference type="Proteomes" id="UP000582837">
    <property type="component" value="Unassembled WGS sequence"/>
</dbReference>
<dbReference type="InterPro" id="IPR029063">
    <property type="entry name" value="SAM-dependent_MTases_sf"/>
</dbReference>
<reference evidence="5 6" key="1">
    <citation type="submission" date="2020-08" db="EMBL/GenBank/DDBJ databases">
        <title>Genomic Encyclopedia of Type Strains, Phase IV (KMG-IV): sequencing the most valuable type-strain genomes for metagenomic binning, comparative biology and taxonomic classification.</title>
        <authorList>
            <person name="Goeker M."/>
        </authorList>
    </citation>
    <scope>NUCLEOTIDE SEQUENCE [LARGE SCALE GENOMIC DNA]</scope>
    <source>
        <strain evidence="5 6">DSM 29007</strain>
    </source>
</reference>
<keyword evidence="3 5" id="KW-0808">Transferase</keyword>
<organism evidence="5 6">
    <name type="scientific">Longimicrobium terrae</name>
    <dbReference type="NCBI Taxonomy" id="1639882"/>
    <lineage>
        <taxon>Bacteria</taxon>
        <taxon>Pseudomonadati</taxon>
        <taxon>Gemmatimonadota</taxon>
        <taxon>Longimicrobiia</taxon>
        <taxon>Longimicrobiales</taxon>
        <taxon>Longimicrobiaceae</taxon>
        <taxon>Longimicrobium</taxon>
    </lineage>
</organism>
<dbReference type="InterPro" id="IPR013216">
    <property type="entry name" value="Methyltransf_11"/>
</dbReference>
<dbReference type="Gene3D" id="3.40.50.150">
    <property type="entry name" value="Vaccinia Virus protein VP39"/>
    <property type="match status" value="1"/>
</dbReference>
<dbReference type="Pfam" id="PF08241">
    <property type="entry name" value="Methyltransf_11"/>
    <property type="match status" value="1"/>
</dbReference>
<evidence type="ECO:0000313" key="5">
    <source>
        <dbReference type="EMBL" id="MBB6073336.1"/>
    </source>
</evidence>
<dbReference type="PANTHER" id="PTHR44942:SF4">
    <property type="entry name" value="METHYLTRANSFERASE TYPE 11 DOMAIN-CONTAINING PROTEIN"/>
    <property type="match status" value="1"/>
</dbReference>
<dbReference type="GO" id="GO:0008757">
    <property type="term" value="F:S-adenosylmethionine-dependent methyltransferase activity"/>
    <property type="evidence" value="ECO:0007669"/>
    <property type="project" value="InterPro"/>
</dbReference>
<dbReference type="EMBL" id="JACHIA010000023">
    <property type="protein sequence ID" value="MBB6073336.1"/>
    <property type="molecule type" value="Genomic_DNA"/>
</dbReference>
<evidence type="ECO:0000256" key="3">
    <source>
        <dbReference type="ARBA" id="ARBA00022679"/>
    </source>
</evidence>
<comment type="similarity">
    <text evidence="1">Belongs to the methyltransferase superfamily.</text>
</comment>
<evidence type="ECO:0000259" key="4">
    <source>
        <dbReference type="Pfam" id="PF08241"/>
    </source>
</evidence>